<feature type="transmembrane region" description="Helical" evidence="1">
    <location>
        <begin position="20"/>
        <end position="40"/>
    </location>
</feature>
<dbReference type="EMBL" id="NBNE01009146">
    <property type="protein sequence ID" value="OWY98713.1"/>
    <property type="molecule type" value="Genomic_DNA"/>
</dbReference>
<name>A0A225V0L4_9STRA</name>
<dbReference type="OrthoDB" id="128639at2759"/>
<keyword evidence="3" id="KW-1185">Reference proteome</keyword>
<keyword evidence="1" id="KW-0472">Membrane</keyword>
<comment type="caution">
    <text evidence="2">The sequence shown here is derived from an EMBL/GenBank/DDBJ whole genome shotgun (WGS) entry which is preliminary data.</text>
</comment>
<keyword evidence="1" id="KW-0812">Transmembrane</keyword>
<evidence type="ECO:0000256" key="1">
    <source>
        <dbReference type="SAM" id="Phobius"/>
    </source>
</evidence>
<gene>
    <name evidence="2" type="ORF">PHMEG_00030456</name>
</gene>
<protein>
    <submittedName>
        <fullName evidence="2">Uncharacterized protein</fullName>
    </submittedName>
</protein>
<reference evidence="3" key="1">
    <citation type="submission" date="2017-03" db="EMBL/GenBank/DDBJ databases">
        <title>Phytopthora megakarya and P. palmivora, two closely related causual agents of cacao black pod achieved similar genome size and gene model numbers by different mechanisms.</title>
        <authorList>
            <person name="Ali S."/>
            <person name="Shao J."/>
            <person name="Larry D.J."/>
            <person name="Kronmiller B."/>
            <person name="Shen D."/>
            <person name="Strem M.D."/>
            <person name="Melnick R.L."/>
            <person name="Guiltinan M.J."/>
            <person name="Tyler B.M."/>
            <person name="Meinhardt L.W."/>
            <person name="Bailey B.A."/>
        </authorList>
    </citation>
    <scope>NUCLEOTIDE SEQUENCE [LARGE SCALE GENOMIC DNA]</scope>
    <source>
        <strain evidence="3">zdho120</strain>
    </source>
</reference>
<evidence type="ECO:0000313" key="2">
    <source>
        <dbReference type="EMBL" id="OWY98713.1"/>
    </source>
</evidence>
<dbReference type="Proteomes" id="UP000198211">
    <property type="component" value="Unassembled WGS sequence"/>
</dbReference>
<keyword evidence="1" id="KW-1133">Transmembrane helix</keyword>
<proteinExistence type="predicted"/>
<accession>A0A225V0L4</accession>
<sequence length="230" mass="26275">MSLTVSQFWYIVNSVWAPRMSYHMLLGGAITVAPLVGTFIRQVARTVLRLPFSTPRNVYYDKLNGIGLDSCEVDANVHRMQEMLRILNSPDLPVYHLVVERRETYQINAGLPFNPLELPIRPPAHVRTWEAQVIRFATTPDPPLACVMKWTQPSSVLPKQSNDRRLISITTPHLRHELHRKVKWSGAKKTKVDLLYEHWRCQLVTDNSQHLAVPVGYDRVSAGAVQHQNG</sequence>
<dbReference type="AlphaFoldDB" id="A0A225V0L4"/>
<evidence type="ECO:0000313" key="3">
    <source>
        <dbReference type="Proteomes" id="UP000198211"/>
    </source>
</evidence>
<organism evidence="2 3">
    <name type="scientific">Phytophthora megakarya</name>
    <dbReference type="NCBI Taxonomy" id="4795"/>
    <lineage>
        <taxon>Eukaryota</taxon>
        <taxon>Sar</taxon>
        <taxon>Stramenopiles</taxon>
        <taxon>Oomycota</taxon>
        <taxon>Peronosporomycetes</taxon>
        <taxon>Peronosporales</taxon>
        <taxon>Peronosporaceae</taxon>
        <taxon>Phytophthora</taxon>
    </lineage>
</organism>